<organism evidence="4 5">
    <name type="scientific">Anaerococcus nagyae</name>
    <dbReference type="NCBI Taxonomy" id="1755241"/>
    <lineage>
        <taxon>Bacteria</taxon>
        <taxon>Bacillati</taxon>
        <taxon>Bacillota</taxon>
        <taxon>Tissierellia</taxon>
        <taxon>Tissierellales</taxon>
        <taxon>Peptoniphilaceae</taxon>
        <taxon>Anaerococcus</taxon>
    </lineage>
</organism>
<feature type="domain" description="Capsule synthesis protein CapA" evidence="3">
    <location>
        <begin position="44"/>
        <end position="292"/>
    </location>
</feature>
<dbReference type="EMBL" id="QVEU01000002">
    <property type="protein sequence ID" value="RGB77265.1"/>
    <property type="molecule type" value="Genomic_DNA"/>
</dbReference>
<dbReference type="InterPro" id="IPR052169">
    <property type="entry name" value="CW_Biosynth-Accessory"/>
</dbReference>
<dbReference type="OrthoDB" id="9810906at2"/>
<dbReference type="RefSeq" id="WP_117520977.1">
    <property type="nucleotide sequence ID" value="NZ_QVEU01000002.1"/>
</dbReference>
<protein>
    <submittedName>
        <fullName evidence="4">CapA family protein</fullName>
    </submittedName>
</protein>
<dbReference type="AlphaFoldDB" id="A0A3E2TJW2"/>
<keyword evidence="5" id="KW-1185">Reference proteome</keyword>
<comment type="caution">
    <text evidence="4">The sequence shown here is derived from an EMBL/GenBank/DDBJ whole genome shotgun (WGS) entry which is preliminary data.</text>
</comment>
<evidence type="ECO:0000256" key="2">
    <source>
        <dbReference type="SAM" id="SignalP"/>
    </source>
</evidence>
<comment type="similarity">
    <text evidence="1">Belongs to the CapA family.</text>
</comment>
<dbReference type="Gene3D" id="3.60.21.10">
    <property type="match status" value="1"/>
</dbReference>
<dbReference type="CDD" id="cd07381">
    <property type="entry name" value="MPP_CapA"/>
    <property type="match status" value="1"/>
</dbReference>
<evidence type="ECO:0000313" key="4">
    <source>
        <dbReference type="EMBL" id="RGB77265.1"/>
    </source>
</evidence>
<dbReference type="InterPro" id="IPR029052">
    <property type="entry name" value="Metallo-depent_PP-like"/>
</dbReference>
<evidence type="ECO:0000313" key="5">
    <source>
        <dbReference type="Proteomes" id="UP000261011"/>
    </source>
</evidence>
<evidence type="ECO:0000259" key="3">
    <source>
        <dbReference type="SMART" id="SM00854"/>
    </source>
</evidence>
<dbReference type="PANTHER" id="PTHR33393:SF12">
    <property type="entry name" value="CAPSULE BIOSYNTHESIS PROTEIN CAPA"/>
    <property type="match status" value="1"/>
</dbReference>
<dbReference type="InterPro" id="IPR019079">
    <property type="entry name" value="Capsule_synth_CapA"/>
</dbReference>
<reference evidence="4 5" key="1">
    <citation type="submission" date="2018-08" db="EMBL/GenBank/DDBJ databases">
        <title>A genome reference for cultivated species of the human gut microbiota.</title>
        <authorList>
            <person name="Zou Y."/>
            <person name="Xue W."/>
            <person name="Luo G."/>
        </authorList>
    </citation>
    <scope>NUCLEOTIDE SEQUENCE [LARGE SCALE GENOMIC DNA]</scope>
    <source>
        <strain evidence="4 5">OF01-3</strain>
    </source>
</reference>
<feature type="chain" id="PRO_5017570425" evidence="2">
    <location>
        <begin position="24"/>
        <end position="386"/>
    </location>
</feature>
<evidence type="ECO:0000256" key="1">
    <source>
        <dbReference type="ARBA" id="ARBA00005662"/>
    </source>
</evidence>
<proteinExistence type="inferred from homology"/>
<accession>A0A3E2TJW2</accession>
<dbReference type="Proteomes" id="UP000261011">
    <property type="component" value="Unassembled WGS sequence"/>
</dbReference>
<dbReference type="SUPFAM" id="SSF56300">
    <property type="entry name" value="Metallo-dependent phosphatases"/>
    <property type="match status" value="1"/>
</dbReference>
<sequence>MKYIKKIIFIFFSFLFFISNAYAKEDISNKKYLSEDYNQVQMAKLIFGGDVLPHLNFDKYAYSYGNGNYNYDRNFEMLEEFTSDSDLFIVNCEFTSNPNYKPSGYPTFNSDKNIYRSLKNIGVDVITTANNHALDTGIDGLDTTIEAMNSYGIDNCGTRIDPYRKYLIKDINGIRVGILAYTEQINGLEYLLNTKDKKNKIDMIDPILIMDDIQKIRKAGADFVVVYPHWGVEYSSYPESWQINLAHAMIDWGADMVIGNHPHVIQPREEYISQDGRKGMIYYSLGNLVSNQNHKYFNNDYRPEQGLLVETIIYKSPKDKACKILNTSYHNIWTESLYDEYGLLNRAYLTEEFTGKTKKYKNTEDNINYMDLTNNMNYDIMHTFIK</sequence>
<dbReference type="Pfam" id="PF09587">
    <property type="entry name" value="PGA_cap"/>
    <property type="match status" value="1"/>
</dbReference>
<dbReference type="PANTHER" id="PTHR33393">
    <property type="entry name" value="POLYGLUTAMINE SYNTHESIS ACCESSORY PROTEIN RV0574C-RELATED"/>
    <property type="match status" value="1"/>
</dbReference>
<feature type="signal peptide" evidence="2">
    <location>
        <begin position="1"/>
        <end position="23"/>
    </location>
</feature>
<gene>
    <name evidence="4" type="ORF">DXA39_03345</name>
</gene>
<keyword evidence="2" id="KW-0732">Signal</keyword>
<dbReference type="SMART" id="SM00854">
    <property type="entry name" value="PGA_cap"/>
    <property type="match status" value="1"/>
</dbReference>
<name>A0A3E2TJW2_9FIRM</name>